<evidence type="ECO:0000256" key="3">
    <source>
        <dbReference type="ARBA" id="ARBA00023122"/>
    </source>
</evidence>
<keyword evidence="2" id="KW-0677">Repeat</keyword>
<dbReference type="InterPro" id="IPR050511">
    <property type="entry name" value="AMPK_gamma/SDS23_families"/>
</dbReference>
<sequence>MLHCMRFGVEMFGAGTSRGQGSGEPVGPVLVSRRFVWPHGGRMVFLTGSFTRWQAIVPMSPREGCPTEFEVICALTPGYHKYKFNVDGEWRHDAHQPFVYGDDGIFNIFYVGRQPVIFPPILSAETPGRSHMEVDNDVVGHVEAKPRMSESDLQVSQHRVSVFLSTHTAYELLPESGKVVALDTTLPVKQAFHTLYQEGISTAPVWDSSKCQFVGMLSAMDFILILKELGIHETNMTEEQLETHTIAAWREAKEQEGAIDSRGKKYPQHLVHAGPLECLKDVALKILQNKVATVPIIHSSSEDGSFPQLLHLASLSEILKCICRHFKHSWDSLPILQLPISMLPIGTWVSKLGESNKQPLAMLWPHASLSEALSLLIQAGISSIPIVDINYSLQDIYSRRDIIALVRDKIYARIDLHGFSIHQALLLGRDAGFPSGLPNGPRCHMCLRSDSLYQVMERLTDPGVRRLVVVEAGTLRVEGIISIGDIFRFLLCC</sequence>
<dbReference type="SUPFAM" id="SSF54631">
    <property type="entry name" value="CBS-domain pair"/>
    <property type="match status" value="2"/>
</dbReference>
<dbReference type="Proteomes" id="UP000501690">
    <property type="component" value="Linkage Group LG9"/>
</dbReference>
<dbReference type="SMART" id="SM00116">
    <property type="entry name" value="CBS"/>
    <property type="match status" value="3"/>
</dbReference>
<dbReference type="CDD" id="cd02859">
    <property type="entry name" value="E_set_AMPKbeta_like_N"/>
    <property type="match status" value="1"/>
</dbReference>
<dbReference type="FunFam" id="2.60.40.10:FF:001860">
    <property type="entry name" value="Sucrose nonfermenting 4-like protein"/>
    <property type="match status" value="1"/>
</dbReference>
<dbReference type="Gene3D" id="3.10.580.10">
    <property type="entry name" value="CBS-domain"/>
    <property type="match status" value="2"/>
</dbReference>
<keyword evidence="6" id="KW-0418">Kinase</keyword>
<dbReference type="PANTHER" id="PTHR13780">
    <property type="entry name" value="AMP-ACTIVATED PROTEIN KINASE, GAMMA REGULATORY SUBUNIT"/>
    <property type="match status" value="1"/>
</dbReference>
<dbReference type="InterPro" id="IPR014756">
    <property type="entry name" value="Ig_E-set"/>
</dbReference>
<evidence type="ECO:0000259" key="5">
    <source>
        <dbReference type="PROSITE" id="PS51371"/>
    </source>
</evidence>
<evidence type="ECO:0000256" key="4">
    <source>
        <dbReference type="PROSITE-ProRule" id="PRU00703"/>
    </source>
</evidence>
<keyword evidence="6" id="KW-0808">Transferase</keyword>
<dbReference type="Pfam" id="PF00571">
    <property type="entry name" value="CBS"/>
    <property type="match status" value="3"/>
</dbReference>
<dbReference type="InterPro" id="IPR046342">
    <property type="entry name" value="CBS_dom_sf"/>
</dbReference>
<dbReference type="SUPFAM" id="SSF81296">
    <property type="entry name" value="E set domains"/>
    <property type="match status" value="1"/>
</dbReference>
<dbReference type="PROSITE" id="PS51371">
    <property type="entry name" value="CBS"/>
    <property type="match status" value="2"/>
</dbReference>
<dbReference type="Gene3D" id="2.60.40.10">
    <property type="entry name" value="Immunoglobulins"/>
    <property type="match status" value="1"/>
</dbReference>
<dbReference type="InterPro" id="IPR032640">
    <property type="entry name" value="AMPK1_CBM"/>
</dbReference>
<feature type="domain" description="CBS" evidence="5">
    <location>
        <begin position="355"/>
        <end position="416"/>
    </location>
</feature>
<dbReference type="Pfam" id="PF16561">
    <property type="entry name" value="AMPK1_CBM"/>
    <property type="match status" value="1"/>
</dbReference>
<dbReference type="AlphaFoldDB" id="A0A4D6N3B9"/>
<evidence type="ECO:0000256" key="1">
    <source>
        <dbReference type="ARBA" id="ARBA00006750"/>
    </source>
</evidence>
<evidence type="ECO:0000313" key="7">
    <source>
        <dbReference type="Proteomes" id="UP000501690"/>
    </source>
</evidence>
<accession>A0A4D6N3B9</accession>
<evidence type="ECO:0000313" key="6">
    <source>
        <dbReference type="EMBL" id="QCE07341.1"/>
    </source>
</evidence>
<evidence type="ECO:0000256" key="2">
    <source>
        <dbReference type="ARBA" id="ARBA00022737"/>
    </source>
</evidence>
<dbReference type="InterPro" id="IPR000644">
    <property type="entry name" value="CBS_dom"/>
</dbReference>
<keyword evidence="7" id="KW-1185">Reference proteome</keyword>
<dbReference type="InterPro" id="IPR013783">
    <property type="entry name" value="Ig-like_fold"/>
</dbReference>
<dbReference type="PANTHER" id="PTHR13780:SF35">
    <property type="entry name" value="LD22662P"/>
    <property type="match status" value="1"/>
</dbReference>
<proteinExistence type="inferred from homology"/>
<reference evidence="6 7" key="1">
    <citation type="submission" date="2019-04" db="EMBL/GenBank/DDBJ databases">
        <title>An improved genome assembly and genetic linkage map for asparagus bean, Vigna unguiculata ssp. sesquipedialis.</title>
        <authorList>
            <person name="Xia Q."/>
            <person name="Zhang R."/>
            <person name="Dong Y."/>
        </authorList>
    </citation>
    <scope>NUCLEOTIDE SEQUENCE [LARGE SCALE GENOMIC DNA]</scope>
    <source>
        <tissue evidence="6">Leaf</tissue>
    </source>
</reference>
<dbReference type="EMBL" id="CP039353">
    <property type="protein sequence ID" value="QCE07341.1"/>
    <property type="molecule type" value="Genomic_DNA"/>
</dbReference>
<dbReference type="GO" id="GO:0016301">
    <property type="term" value="F:kinase activity"/>
    <property type="evidence" value="ECO:0007669"/>
    <property type="project" value="UniProtKB-KW"/>
</dbReference>
<organism evidence="6 7">
    <name type="scientific">Vigna unguiculata</name>
    <name type="common">Cowpea</name>
    <dbReference type="NCBI Taxonomy" id="3917"/>
    <lineage>
        <taxon>Eukaryota</taxon>
        <taxon>Viridiplantae</taxon>
        <taxon>Streptophyta</taxon>
        <taxon>Embryophyta</taxon>
        <taxon>Tracheophyta</taxon>
        <taxon>Spermatophyta</taxon>
        <taxon>Magnoliopsida</taxon>
        <taxon>eudicotyledons</taxon>
        <taxon>Gunneridae</taxon>
        <taxon>Pentapetalae</taxon>
        <taxon>rosids</taxon>
        <taxon>fabids</taxon>
        <taxon>Fabales</taxon>
        <taxon>Fabaceae</taxon>
        <taxon>Papilionoideae</taxon>
        <taxon>50 kb inversion clade</taxon>
        <taxon>NPAAA clade</taxon>
        <taxon>indigoferoid/millettioid clade</taxon>
        <taxon>Phaseoleae</taxon>
        <taxon>Vigna</taxon>
    </lineage>
</organism>
<dbReference type="GO" id="GO:0009507">
    <property type="term" value="C:chloroplast"/>
    <property type="evidence" value="ECO:0007669"/>
    <property type="project" value="UniProtKB-ARBA"/>
</dbReference>
<gene>
    <name evidence="6" type="ORF">DEO72_LG9g2360</name>
</gene>
<keyword evidence="3 4" id="KW-0129">CBS domain</keyword>
<name>A0A4D6N3B9_VIGUN</name>
<feature type="domain" description="CBS" evidence="5">
    <location>
        <begin position="172"/>
        <end position="234"/>
    </location>
</feature>
<protein>
    <submittedName>
        <fullName evidence="6">5'-AMP-activated protein kinase</fullName>
    </submittedName>
</protein>
<comment type="similarity">
    <text evidence="1">Belongs to the 5'-AMP-activated protein kinase gamma subunit family.</text>
</comment>